<keyword evidence="2" id="KW-0808">Transferase</keyword>
<feature type="region of interest" description="Disordered" evidence="1">
    <location>
        <begin position="1"/>
        <end position="72"/>
    </location>
</feature>
<keyword evidence="3" id="KW-1185">Reference proteome</keyword>
<dbReference type="EMBL" id="WJBH02000008">
    <property type="protein sequence ID" value="KAI9554908.1"/>
    <property type="molecule type" value="Genomic_DNA"/>
</dbReference>
<dbReference type="AlphaFoldDB" id="A0AAD5PRC7"/>
<dbReference type="Proteomes" id="UP000820818">
    <property type="component" value="Linkage Group LG8"/>
</dbReference>
<dbReference type="Gene3D" id="3.30.70.270">
    <property type="match status" value="1"/>
</dbReference>
<feature type="region of interest" description="Disordered" evidence="1">
    <location>
        <begin position="148"/>
        <end position="234"/>
    </location>
</feature>
<feature type="compositionally biased region" description="Basic and acidic residues" evidence="1">
    <location>
        <begin position="188"/>
        <end position="197"/>
    </location>
</feature>
<feature type="compositionally biased region" description="Basic and acidic residues" evidence="1">
    <location>
        <begin position="155"/>
        <end position="178"/>
    </location>
</feature>
<dbReference type="InterPro" id="IPR043128">
    <property type="entry name" value="Rev_trsase/Diguanyl_cyclase"/>
</dbReference>
<keyword evidence="2" id="KW-0695">RNA-directed DNA polymerase</keyword>
<proteinExistence type="predicted"/>
<dbReference type="PANTHER" id="PTHR33050:SF7">
    <property type="entry name" value="RIBONUCLEASE H"/>
    <property type="match status" value="1"/>
</dbReference>
<gene>
    <name evidence="2" type="ORF">GHT06_020186</name>
</gene>
<dbReference type="Gene3D" id="3.10.10.10">
    <property type="entry name" value="HIV Type 1 Reverse Transcriptase, subunit A, domain 1"/>
    <property type="match status" value="1"/>
</dbReference>
<feature type="compositionally biased region" description="Low complexity" evidence="1">
    <location>
        <begin position="219"/>
        <end position="231"/>
    </location>
</feature>
<feature type="compositionally biased region" description="Basic and acidic residues" evidence="1">
    <location>
        <begin position="42"/>
        <end position="58"/>
    </location>
</feature>
<evidence type="ECO:0000256" key="1">
    <source>
        <dbReference type="SAM" id="MobiDB-lite"/>
    </source>
</evidence>
<accession>A0AAD5PRC7</accession>
<feature type="compositionally biased region" description="Basic and acidic residues" evidence="1">
    <location>
        <begin position="204"/>
        <end position="214"/>
    </location>
</feature>
<evidence type="ECO:0000313" key="3">
    <source>
        <dbReference type="Proteomes" id="UP000820818"/>
    </source>
</evidence>
<name>A0AAD5PRC7_9CRUS</name>
<dbReference type="GO" id="GO:0003964">
    <property type="term" value="F:RNA-directed DNA polymerase activity"/>
    <property type="evidence" value="ECO:0007669"/>
    <property type="project" value="UniProtKB-KW"/>
</dbReference>
<comment type="caution">
    <text evidence="2">The sequence shown here is derived from an EMBL/GenBank/DDBJ whole genome shotgun (WGS) entry which is preliminary data.</text>
</comment>
<dbReference type="InterPro" id="IPR043502">
    <property type="entry name" value="DNA/RNA_pol_sf"/>
</dbReference>
<dbReference type="CDD" id="cd09275">
    <property type="entry name" value="RNase_HI_RT_DIRS1"/>
    <property type="match status" value="1"/>
</dbReference>
<sequence>MSAQDSYNRGPRGRSWEPRPSARGRDREYRERLSVFNQAQVMRDRSPLRRTARQENSEHFYSPPRDSFFHRSYDQREYEPYDRERPNYGLNYHRSEVTWGEQYGMGREERRRDFEREHERQREFHWREELRRQNKCRRVSELQYELDWQQRQQRVQRETDRRDVMDQRGSDSPYRERQNVSCVSPDVSRARSEHAGMDEDLLSDDDHINQERNRPWLPGSTGSRSTESSGEVEFLTASEDAQLPITVPWPISDELTTFMLKPLSGEESKAISKRFPMVFEDPDFGLKPPKLDGYIRRAKDKGALKGVNSTEDVLINTQLKTMDIAPPLVDLLARFSAPGGGETEDIIKVAAEAALRQWGRAFLHVTKLRRQAVVNAVELKSEFILSDPDVFAPGRETQSSCLRTGSCRRCLRKRSKMPPWLNAMHFGVGGRLQFFAGNWKQITDDPWVLETVSEGLKIDFISEPTRGALPLHVAMSKEMGQVCDDEVASLISKRAIVEINDGSEGWVHSFFAVPKKTKGKFRPIINLKPLNRHIQYVHFKMENLETVGFLLRQGDEMVKLDLEDAYLTIPRDRIFEFSCLAFGLAPAPRVFTKLLKVVMAVLRKEGIRLVIYLDDILIMNASRKNLGADIKRIVALVQSLGFCQILEYLGLMVNSKRMSFALPADKVASVRTMCSRALSDNSIPLRKVASILGNFTWAIPSIPFAQSHYRSMQCFYIEQAKRSNFYLLSTCALSREARSDLEWWVKNLSTTQDKLFFPKTPDLEIYSDASLSGWGACCNGVKTRGPWTLADTRKHINELELTGPFYAIQSYAAQSKDVAIRIYLDNTTAVAYINKCGGTRSVALTVAAKALTDWCELRGVAVEAVHLAGELNLVADEESRAQADASDWKMDPLVFAQINRIWPSQVDLFSSPWNAQLPLFVTWRPQPGAMATNTFALNWGGLSGYVFPPFCLIFAHRCFCLPSVDGPALVPAFNGAILRRTATLASEPVIANLGARRIPSAVGVRRAPLSRLESIRRNTRKCGGVSTRVSPAGGGFTERLLQP</sequence>
<reference evidence="2 3" key="1">
    <citation type="submission" date="2022-05" db="EMBL/GenBank/DDBJ databases">
        <title>A multi-omics perspective on studying reproductive biology in Daphnia sinensis.</title>
        <authorList>
            <person name="Jia J."/>
        </authorList>
    </citation>
    <scope>NUCLEOTIDE SEQUENCE [LARGE SCALE GENOMIC DNA]</scope>
    <source>
        <strain evidence="2 3">WSL</strain>
    </source>
</reference>
<dbReference type="SUPFAM" id="SSF56672">
    <property type="entry name" value="DNA/RNA polymerases"/>
    <property type="match status" value="1"/>
</dbReference>
<organism evidence="2 3">
    <name type="scientific">Daphnia sinensis</name>
    <dbReference type="NCBI Taxonomy" id="1820382"/>
    <lineage>
        <taxon>Eukaryota</taxon>
        <taxon>Metazoa</taxon>
        <taxon>Ecdysozoa</taxon>
        <taxon>Arthropoda</taxon>
        <taxon>Crustacea</taxon>
        <taxon>Branchiopoda</taxon>
        <taxon>Diplostraca</taxon>
        <taxon>Cladocera</taxon>
        <taxon>Anomopoda</taxon>
        <taxon>Daphniidae</taxon>
        <taxon>Daphnia</taxon>
        <taxon>Daphnia similis group</taxon>
    </lineage>
</organism>
<dbReference type="InterPro" id="IPR052055">
    <property type="entry name" value="Hepadnavirus_pol/RT"/>
</dbReference>
<feature type="compositionally biased region" description="Basic and acidic residues" evidence="1">
    <location>
        <begin position="23"/>
        <end position="33"/>
    </location>
</feature>
<dbReference type="PANTHER" id="PTHR33050">
    <property type="entry name" value="REVERSE TRANSCRIPTASE DOMAIN-CONTAINING PROTEIN"/>
    <property type="match status" value="1"/>
</dbReference>
<protein>
    <submittedName>
        <fullName evidence="2">Reverse transcriptase</fullName>
    </submittedName>
</protein>
<evidence type="ECO:0000313" key="2">
    <source>
        <dbReference type="EMBL" id="KAI9554908.1"/>
    </source>
</evidence>
<keyword evidence="2" id="KW-0548">Nucleotidyltransferase</keyword>